<name>A0ABZ3H790_GEOAI</name>
<dbReference type="Pfam" id="PF14076">
    <property type="entry name" value="DUF4258"/>
    <property type="match status" value="1"/>
</dbReference>
<dbReference type="Proteomes" id="UP001492541">
    <property type="component" value="Chromosome"/>
</dbReference>
<organism evidence="1 2">
    <name type="scientific">Geoglobus acetivorans</name>
    <dbReference type="NCBI Taxonomy" id="565033"/>
    <lineage>
        <taxon>Archaea</taxon>
        <taxon>Methanobacteriati</taxon>
        <taxon>Methanobacteriota</taxon>
        <taxon>Archaeoglobi</taxon>
        <taxon>Archaeoglobales</taxon>
        <taxon>Archaeoglobaceae</taxon>
        <taxon>Geoglobus</taxon>
    </lineage>
</organism>
<proteinExistence type="predicted"/>
<evidence type="ECO:0000313" key="1">
    <source>
        <dbReference type="EMBL" id="XAT64526.1"/>
    </source>
</evidence>
<accession>A0ABZ3H790</accession>
<gene>
    <name evidence="1" type="ORF">LPQ35_03925</name>
</gene>
<reference evidence="1 2" key="1">
    <citation type="submission" date="2021-11" db="EMBL/GenBank/DDBJ databases">
        <title>Whole genome of Geoglobus acetivorans.</title>
        <authorList>
            <person name="Liu D."/>
        </authorList>
    </citation>
    <scope>NUCLEOTIDE SEQUENCE [LARGE SCALE GENOMIC DNA]</scope>
    <source>
        <strain evidence="1 2">SBH6</strain>
    </source>
</reference>
<keyword evidence="2" id="KW-1185">Reference proteome</keyword>
<dbReference type="GeneID" id="90448804"/>
<dbReference type="EMBL" id="CP087714">
    <property type="protein sequence ID" value="XAT64526.1"/>
    <property type="molecule type" value="Genomic_DNA"/>
</dbReference>
<dbReference type="RefSeq" id="WP_346297691.1">
    <property type="nucleotide sequence ID" value="NZ_CP087714.1"/>
</dbReference>
<dbReference type="InterPro" id="IPR025354">
    <property type="entry name" value="DUF4258"/>
</dbReference>
<protein>
    <submittedName>
        <fullName evidence="1">DUF4258 domain-containing protein</fullName>
    </submittedName>
</protein>
<evidence type="ECO:0000313" key="2">
    <source>
        <dbReference type="Proteomes" id="UP001492541"/>
    </source>
</evidence>
<sequence>MIDMIRFSGHALRRAEERGIDPEQVELVIREPAEVIHVKFGRKAAFRKFGEKYVVVIYEERNNEIVVVTTLKVDKERLIRYGFGGV</sequence>